<evidence type="ECO:0000313" key="2">
    <source>
        <dbReference type="EMBL" id="VFT99731.1"/>
    </source>
</evidence>
<dbReference type="InterPro" id="IPR036397">
    <property type="entry name" value="RNaseH_sf"/>
</dbReference>
<accession>A0A485LRF7</accession>
<proteinExistence type="predicted"/>
<dbReference type="OrthoDB" id="123105at2759"/>
<dbReference type="Proteomes" id="UP000332933">
    <property type="component" value="Unassembled WGS sequence"/>
</dbReference>
<keyword evidence="3" id="KW-1185">Reference proteome</keyword>
<evidence type="ECO:0000313" key="3">
    <source>
        <dbReference type="Proteomes" id="UP000332933"/>
    </source>
</evidence>
<gene>
    <name evidence="2" type="primary">Aste57867_23083</name>
    <name evidence="1" type="ORF">As57867_023012</name>
    <name evidence="2" type="ORF">ASTE57867_23083</name>
</gene>
<reference evidence="1" key="2">
    <citation type="submission" date="2019-06" db="EMBL/GenBank/DDBJ databases">
        <title>Genomics analysis of Aphanomyces spp. identifies a new class of oomycete effector associated with host adaptation.</title>
        <authorList>
            <person name="Gaulin E."/>
        </authorList>
    </citation>
    <scope>NUCLEOTIDE SEQUENCE</scope>
    <source>
        <strain evidence="1">CBS 578.67</strain>
    </source>
</reference>
<name>A0A485LRF7_9STRA</name>
<dbReference type="GO" id="GO:0003676">
    <property type="term" value="F:nucleic acid binding"/>
    <property type="evidence" value="ECO:0007669"/>
    <property type="project" value="InterPro"/>
</dbReference>
<dbReference type="PANTHER" id="PTHR47169">
    <property type="entry name" value="OS01G0541250 PROTEIN"/>
    <property type="match status" value="1"/>
</dbReference>
<sequence length="269" mass="30185">MDASFKRNGRELSHEEKLNVVQVLQTSTKEGARLDQADRGTTFKTGELKSKKTGRVGRKQRYKPEDIVDTVAEVPKPQRSTLRDIMDANGISLYNLHKNLKAGTIQRRSSRLKPLLNDANKLARIAFCYSHVRRFAPDVGEAESGSRDRRCAPVAVLAIGVGGLQESESLDMYDVVHLDEKWFNTNKDRRKGYLVADETPDRRACKSKRYIPKVMFLAAVTRPRGIFDGKIGMRPYVTRSPAVRTSRNRPTGTCKHANDIGECVSIGLP</sequence>
<dbReference type="Gene3D" id="3.30.420.10">
    <property type="entry name" value="Ribonuclease H-like superfamily/Ribonuclease H"/>
    <property type="match status" value="1"/>
</dbReference>
<evidence type="ECO:0000313" key="1">
    <source>
        <dbReference type="EMBL" id="KAF0684972.1"/>
    </source>
</evidence>
<reference evidence="2 3" key="1">
    <citation type="submission" date="2019-03" db="EMBL/GenBank/DDBJ databases">
        <authorList>
            <person name="Gaulin E."/>
            <person name="Dumas B."/>
        </authorList>
    </citation>
    <scope>NUCLEOTIDE SEQUENCE [LARGE SCALE GENOMIC DNA]</scope>
    <source>
        <strain evidence="2">CBS 568.67</strain>
    </source>
</reference>
<dbReference type="EMBL" id="VJMH01007224">
    <property type="protein sequence ID" value="KAF0684972.1"/>
    <property type="molecule type" value="Genomic_DNA"/>
</dbReference>
<dbReference type="AlphaFoldDB" id="A0A485LRF7"/>
<protein>
    <submittedName>
        <fullName evidence="2">Aste57867_23083 protein</fullName>
    </submittedName>
</protein>
<dbReference type="EMBL" id="CAADRA010007250">
    <property type="protein sequence ID" value="VFT99731.1"/>
    <property type="molecule type" value="Genomic_DNA"/>
</dbReference>
<organism evidence="2 3">
    <name type="scientific">Aphanomyces stellatus</name>
    <dbReference type="NCBI Taxonomy" id="120398"/>
    <lineage>
        <taxon>Eukaryota</taxon>
        <taxon>Sar</taxon>
        <taxon>Stramenopiles</taxon>
        <taxon>Oomycota</taxon>
        <taxon>Saprolegniomycetes</taxon>
        <taxon>Saprolegniales</taxon>
        <taxon>Verrucalvaceae</taxon>
        <taxon>Aphanomyces</taxon>
    </lineage>
</organism>